<gene>
    <name evidence="3" type="ORF">K8344_11205</name>
</gene>
<reference evidence="3" key="1">
    <citation type="submission" date="2021-09" db="EMBL/GenBank/DDBJ databases">
        <title>Genome of Aequorivita sp. strain F64183.</title>
        <authorList>
            <person name="Wang Y."/>
        </authorList>
    </citation>
    <scope>NUCLEOTIDE SEQUENCE</scope>
    <source>
        <strain evidence="3">F64183</strain>
    </source>
</reference>
<evidence type="ECO:0000313" key="4">
    <source>
        <dbReference type="Proteomes" id="UP001139462"/>
    </source>
</evidence>
<evidence type="ECO:0000256" key="1">
    <source>
        <dbReference type="SAM" id="Phobius"/>
    </source>
</evidence>
<organism evidence="3 4">
    <name type="scientific">Aequorivita xiaoshiensis</name>
    <dbReference type="NCBI Taxonomy" id="2874476"/>
    <lineage>
        <taxon>Bacteria</taxon>
        <taxon>Pseudomonadati</taxon>
        <taxon>Bacteroidota</taxon>
        <taxon>Flavobacteriia</taxon>
        <taxon>Flavobacteriales</taxon>
        <taxon>Flavobacteriaceae</taxon>
        <taxon>Aequorivita</taxon>
    </lineage>
</organism>
<feature type="domain" description="Glycosyltransferase 2-like" evidence="2">
    <location>
        <begin position="5"/>
        <end position="109"/>
    </location>
</feature>
<feature type="transmembrane region" description="Helical" evidence="1">
    <location>
        <begin position="270"/>
        <end position="288"/>
    </location>
</feature>
<evidence type="ECO:0000259" key="2">
    <source>
        <dbReference type="Pfam" id="PF00535"/>
    </source>
</evidence>
<protein>
    <submittedName>
        <fullName evidence="3">Glycosyltransferase family 2 protein</fullName>
    </submittedName>
</protein>
<dbReference type="RefSeq" id="WP_237608774.1">
    <property type="nucleotide sequence ID" value="NZ_JAIRBB010000010.1"/>
</dbReference>
<keyword evidence="1" id="KW-0812">Transmembrane</keyword>
<sequence>MKTLTVFTPTYNRAHLLSRLYKSLCNQTNKDFVWLVIDDGSIDNTSKIVSEWLLEGKIEIEYRYKENGGMHTGHNLAYKLIKTELNVCIDSDDYMPDKAVEKILDKWNACKIKKIAGIVGLDATEDGEIIGSKLPEIAKGNFIDIYEKYKCSGDKKVVLKSDIVKQFPPYPEYKNEKLVPLGCLYNLIGSKYDFIYENEVYCIVEYQDEGSSHSIFKQYKQSPRGFAYARKLNNKFSKSVSIRLKNAIHIGSSAIFSKDLRILSEKNRTFLNVMVFPLSIILNIYVRYKISNK</sequence>
<keyword evidence="1" id="KW-0472">Membrane</keyword>
<dbReference type="PANTHER" id="PTHR22916:SF3">
    <property type="entry name" value="UDP-GLCNAC:BETAGAL BETA-1,3-N-ACETYLGLUCOSAMINYLTRANSFERASE-LIKE PROTEIN 1"/>
    <property type="match status" value="1"/>
</dbReference>
<dbReference type="InterPro" id="IPR001173">
    <property type="entry name" value="Glyco_trans_2-like"/>
</dbReference>
<dbReference type="CDD" id="cd00761">
    <property type="entry name" value="Glyco_tranf_GTA_type"/>
    <property type="match status" value="1"/>
</dbReference>
<dbReference type="InterPro" id="IPR029044">
    <property type="entry name" value="Nucleotide-diphossugar_trans"/>
</dbReference>
<dbReference type="EMBL" id="JAIRBB010000010">
    <property type="protein sequence ID" value="MCG2431688.1"/>
    <property type="molecule type" value="Genomic_DNA"/>
</dbReference>
<dbReference type="SUPFAM" id="SSF53448">
    <property type="entry name" value="Nucleotide-diphospho-sugar transferases"/>
    <property type="match status" value="1"/>
</dbReference>
<dbReference type="Pfam" id="PF00535">
    <property type="entry name" value="Glycos_transf_2"/>
    <property type="match status" value="1"/>
</dbReference>
<dbReference type="Proteomes" id="UP001139462">
    <property type="component" value="Unassembled WGS sequence"/>
</dbReference>
<dbReference type="Gene3D" id="3.90.550.10">
    <property type="entry name" value="Spore Coat Polysaccharide Biosynthesis Protein SpsA, Chain A"/>
    <property type="match status" value="1"/>
</dbReference>
<keyword evidence="4" id="KW-1185">Reference proteome</keyword>
<dbReference type="AlphaFoldDB" id="A0A9X1R1F1"/>
<dbReference type="PANTHER" id="PTHR22916">
    <property type="entry name" value="GLYCOSYLTRANSFERASE"/>
    <property type="match status" value="1"/>
</dbReference>
<comment type="caution">
    <text evidence="3">The sequence shown here is derived from an EMBL/GenBank/DDBJ whole genome shotgun (WGS) entry which is preliminary data.</text>
</comment>
<keyword evidence="1" id="KW-1133">Transmembrane helix</keyword>
<accession>A0A9X1R1F1</accession>
<proteinExistence type="predicted"/>
<evidence type="ECO:0000313" key="3">
    <source>
        <dbReference type="EMBL" id="MCG2431688.1"/>
    </source>
</evidence>
<name>A0A9X1R1F1_9FLAO</name>
<dbReference type="GO" id="GO:0016758">
    <property type="term" value="F:hexosyltransferase activity"/>
    <property type="evidence" value="ECO:0007669"/>
    <property type="project" value="UniProtKB-ARBA"/>
</dbReference>